<dbReference type="EMBL" id="CAJNJA010028418">
    <property type="protein sequence ID" value="CAE7601829.1"/>
    <property type="molecule type" value="Genomic_DNA"/>
</dbReference>
<evidence type="ECO:0000256" key="3">
    <source>
        <dbReference type="PROSITE-ProRule" id="PRU00023"/>
    </source>
</evidence>
<dbReference type="PROSITE" id="PS50297">
    <property type="entry name" value="ANK_REP_REGION"/>
    <property type="match status" value="1"/>
</dbReference>
<dbReference type="Pfam" id="PF12796">
    <property type="entry name" value="Ank_2"/>
    <property type="match status" value="1"/>
</dbReference>
<keyword evidence="2 3" id="KW-0040">ANK repeat</keyword>
<keyword evidence="5" id="KW-1185">Reference proteome</keyword>
<evidence type="ECO:0000313" key="4">
    <source>
        <dbReference type="EMBL" id="CAE7601829.1"/>
    </source>
</evidence>
<dbReference type="PANTHER" id="PTHR24173:SF74">
    <property type="entry name" value="ANKYRIN REPEAT DOMAIN-CONTAINING PROTEIN 16"/>
    <property type="match status" value="1"/>
</dbReference>
<dbReference type="PROSITE" id="PS50088">
    <property type="entry name" value="ANK_REPEAT"/>
    <property type="match status" value="1"/>
</dbReference>
<accession>A0A812V6W4</accession>
<feature type="repeat" description="ANK" evidence="3">
    <location>
        <begin position="125"/>
        <end position="157"/>
    </location>
</feature>
<evidence type="ECO:0000256" key="2">
    <source>
        <dbReference type="ARBA" id="ARBA00023043"/>
    </source>
</evidence>
<dbReference type="InterPro" id="IPR002110">
    <property type="entry name" value="Ankyrin_rpt"/>
</dbReference>
<dbReference type="Gene3D" id="1.25.40.20">
    <property type="entry name" value="Ankyrin repeat-containing domain"/>
    <property type="match status" value="2"/>
</dbReference>
<dbReference type="AlphaFoldDB" id="A0A812V6W4"/>
<dbReference type="SUPFAM" id="SSF48403">
    <property type="entry name" value="Ankyrin repeat"/>
    <property type="match status" value="1"/>
</dbReference>
<gene>
    <name evidence="4" type="primary">ANKRD44</name>
    <name evidence="4" type="ORF">SNEC2469_LOCUS17233</name>
</gene>
<dbReference type="InterPro" id="IPR036770">
    <property type="entry name" value="Ankyrin_rpt-contain_sf"/>
</dbReference>
<reference evidence="4" key="1">
    <citation type="submission" date="2021-02" db="EMBL/GenBank/DDBJ databases">
        <authorList>
            <person name="Dougan E. K."/>
            <person name="Rhodes N."/>
            <person name="Thang M."/>
            <person name="Chan C."/>
        </authorList>
    </citation>
    <scope>NUCLEOTIDE SEQUENCE</scope>
</reference>
<dbReference type="PANTHER" id="PTHR24173">
    <property type="entry name" value="ANKYRIN REPEAT CONTAINING"/>
    <property type="match status" value="1"/>
</dbReference>
<evidence type="ECO:0000313" key="5">
    <source>
        <dbReference type="Proteomes" id="UP000601435"/>
    </source>
</evidence>
<dbReference type="Proteomes" id="UP000601435">
    <property type="component" value="Unassembled WGS sequence"/>
</dbReference>
<keyword evidence="1" id="KW-0677">Repeat</keyword>
<comment type="caution">
    <text evidence="4">The sequence shown here is derived from an EMBL/GenBank/DDBJ whole genome shotgun (WGS) entry which is preliminary data.</text>
</comment>
<proteinExistence type="predicted"/>
<organism evidence="4 5">
    <name type="scientific">Symbiodinium necroappetens</name>
    <dbReference type="NCBI Taxonomy" id="1628268"/>
    <lineage>
        <taxon>Eukaryota</taxon>
        <taxon>Sar</taxon>
        <taxon>Alveolata</taxon>
        <taxon>Dinophyceae</taxon>
        <taxon>Suessiales</taxon>
        <taxon>Symbiodiniaceae</taxon>
        <taxon>Symbiodinium</taxon>
    </lineage>
</organism>
<dbReference type="Pfam" id="PF00023">
    <property type="entry name" value="Ank"/>
    <property type="match status" value="1"/>
</dbReference>
<protein>
    <submittedName>
        <fullName evidence="4">ANKRD44 protein</fullName>
    </submittedName>
</protein>
<evidence type="ECO:0000256" key="1">
    <source>
        <dbReference type="ARBA" id="ARBA00022737"/>
    </source>
</evidence>
<dbReference type="OrthoDB" id="10296410at2759"/>
<dbReference type="SMART" id="SM00248">
    <property type="entry name" value="ANK"/>
    <property type="match status" value="5"/>
</dbReference>
<name>A0A812V6W4_9DINO</name>
<sequence length="411" mass="44385">MDARSFQHSIGFQNTRLCEGWGSLCGVDCSGRFTPPGEFTVQDDRQKLAPVLVGALTQKLLSLLRCQDVVGYRIFLNQQKSYLRGLEVQELCELVPGLENSDYHCSVTTFFHQNGFTHVRETDRGGWSPLHYAALRGDPALLRGLLGLRANPNRTTRKDQPLLGAPAYTSPLAISLFHRHLEASKVLIEARAALADGFVSTPLVAAAVANNPEGIRLLCDAGCPLQHRNLVGHTAFEQACCYNKLEAVEELLAQAARAGQTLNAAAATRGLQLAMADRGGSVALVQRLVELRADVNDQSFGWWKDSVILGIFGTVKTLQYRLGRVTALSTLAYHGPGATPLILAMLTCQYEGAAALVASGARLDLRNARGMGAADFASRDLPDFLREAFDGMRGGCERVAAAAFGETFVAV</sequence>